<feature type="non-terminal residue" evidence="2">
    <location>
        <position position="1"/>
    </location>
</feature>
<feature type="compositionally biased region" description="Basic and acidic residues" evidence="1">
    <location>
        <begin position="8"/>
        <end position="18"/>
    </location>
</feature>
<organism evidence="2">
    <name type="scientific">uncultured Sphingomonadaceae bacterium</name>
    <dbReference type="NCBI Taxonomy" id="169976"/>
    <lineage>
        <taxon>Bacteria</taxon>
        <taxon>Pseudomonadati</taxon>
        <taxon>Pseudomonadota</taxon>
        <taxon>Alphaproteobacteria</taxon>
        <taxon>Sphingomonadales</taxon>
        <taxon>Sphingomonadaceae</taxon>
        <taxon>environmental samples</taxon>
    </lineage>
</organism>
<gene>
    <name evidence="2" type="ORF">AVDCRST_MAG91-588</name>
</gene>
<accession>A0A6J4S903</accession>
<evidence type="ECO:0000313" key="2">
    <source>
        <dbReference type="EMBL" id="CAA9491914.1"/>
    </source>
</evidence>
<evidence type="ECO:0000256" key="1">
    <source>
        <dbReference type="SAM" id="MobiDB-lite"/>
    </source>
</evidence>
<feature type="compositionally biased region" description="Basic residues" evidence="1">
    <location>
        <begin position="139"/>
        <end position="160"/>
    </location>
</feature>
<feature type="compositionally biased region" description="Basic and acidic residues" evidence="1">
    <location>
        <begin position="41"/>
        <end position="53"/>
    </location>
</feature>
<proteinExistence type="predicted"/>
<feature type="compositionally biased region" description="Basic residues" evidence="1">
    <location>
        <begin position="67"/>
        <end position="84"/>
    </location>
</feature>
<feature type="compositionally biased region" description="Basic and acidic residues" evidence="1">
    <location>
        <begin position="92"/>
        <end position="106"/>
    </location>
</feature>
<sequence length="174" mass="20584">RRDRRRQRVDDRRRRDQRAVVPRPGLCRARTLARRGRRLRPGRDGRGADERRPRPAPPRPGGQCVAPRRRRAPRDRRVRRRAGARQHVGALTRRDADRPRPRACRRERSRSRPPRPRRGDRARPRRPVRLVRVGQPRGAHQRSRPRPRRHRQGGRPRARRRGDQDAAGFVGQAM</sequence>
<dbReference type="EMBL" id="CADCVX010000136">
    <property type="protein sequence ID" value="CAA9491914.1"/>
    <property type="molecule type" value="Genomic_DNA"/>
</dbReference>
<feature type="region of interest" description="Disordered" evidence="1">
    <location>
        <begin position="1"/>
        <end position="174"/>
    </location>
</feature>
<feature type="compositionally biased region" description="Basic residues" evidence="1">
    <location>
        <begin position="107"/>
        <end position="116"/>
    </location>
</feature>
<name>A0A6J4S903_9SPHN</name>
<feature type="compositionally biased region" description="Basic residues" evidence="1">
    <location>
        <begin position="31"/>
        <end position="40"/>
    </location>
</feature>
<feature type="non-terminal residue" evidence="2">
    <location>
        <position position="174"/>
    </location>
</feature>
<dbReference type="AlphaFoldDB" id="A0A6J4S903"/>
<reference evidence="2" key="1">
    <citation type="submission" date="2020-02" db="EMBL/GenBank/DDBJ databases">
        <authorList>
            <person name="Meier V. D."/>
        </authorList>
    </citation>
    <scope>NUCLEOTIDE SEQUENCE</scope>
    <source>
        <strain evidence="2">AVDCRST_MAG91</strain>
    </source>
</reference>
<protein>
    <submittedName>
        <fullName evidence="2">Uncharacterized protein</fullName>
    </submittedName>
</protein>